<evidence type="ECO:0000313" key="4">
    <source>
        <dbReference type="Proteomes" id="UP000310032"/>
    </source>
</evidence>
<organism evidence="1 3">
    <name type="scientific">Parabacteroides distasonis</name>
    <dbReference type="NCBI Taxonomy" id="823"/>
    <lineage>
        <taxon>Bacteria</taxon>
        <taxon>Pseudomonadati</taxon>
        <taxon>Bacteroidota</taxon>
        <taxon>Bacteroidia</taxon>
        <taxon>Bacteroidales</taxon>
        <taxon>Tannerellaceae</taxon>
        <taxon>Parabacteroides</taxon>
    </lineage>
</organism>
<dbReference type="RefSeq" id="WP_121735149.1">
    <property type="nucleotide sequence ID" value="NZ_JADNMM010000003.1"/>
</dbReference>
<reference evidence="2 4" key="2">
    <citation type="submission" date="2019-04" db="EMBL/GenBank/DDBJ databases">
        <title>Microbes associate with the intestines of laboratory mice.</title>
        <authorList>
            <person name="Navarre W."/>
            <person name="Wong E."/>
            <person name="Huang K."/>
            <person name="Tropini C."/>
            <person name="Ng K."/>
            <person name="Yu B."/>
        </authorList>
    </citation>
    <scope>NUCLEOTIDE SEQUENCE [LARGE SCALE GENOMIC DNA]</scope>
    <source>
        <strain evidence="2 4">NM39_I3</strain>
    </source>
</reference>
<dbReference type="EMBL" id="SRYM01000022">
    <property type="protein sequence ID" value="TGY57764.1"/>
    <property type="molecule type" value="Genomic_DNA"/>
</dbReference>
<name>A0A3L7ZRT8_PARDI</name>
<evidence type="ECO:0008006" key="5">
    <source>
        <dbReference type="Google" id="ProtNLM"/>
    </source>
</evidence>
<dbReference type="Pfam" id="PF14055">
    <property type="entry name" value="NVEALA"/>
    <property type="match status" value="1"/>
</dbReference>
<dbReference type="InterPro" id="IPR025905">
    <property type="entry name" value="NVEALA"/>
</dbReference>
<dbReference type="EMBL" id="RAYI01000006">
    <property type="protein sequence ID" value="RLT74595.1"/>
    <property type="molecule type" value="Genomic_DNA"/>
</dbReference>
<sequence>MKKGIFGLIIIAVTAIAGWNYSKNNNDVKLLDLTLNNIEALASDEYHDSIWDIYSTSTGHSCVRGGSHSCL</sequence>
<comment type="caution">
    <text evidence="1">The sequence shown here is derived from an EMBL/GenBank/DDBJ whole genome shotgun (WGS) entry which is preliminary data.</text>
</comment>
<protein>
    <recommendedName>
        <fullName evidence="5">NVEALA family protein</fullName>
    </recommendedName>
</protein>
<evidence type="ECO:0000313" key="1">
    <source>
        <dbReference type="EMBL" id="RLT74595.1"/>
    </source>
</evidence>
<dbReference type="Proteomes" id="UP000310032">
    <property type="component" value="Unassembled WGS sequence"/>
</dbReference>
<proteinExistence type="predicted"/>
<dbReference type="OrthoDB" id="1100860at2"/>
<evidence type="ECO:0000313" key="3">
    <source>
        <dbReference type="Proteomes" id="UP000278164"/>
    </source>
</evidence>
<reference evidence="1 3" key="1">
    <citation type="submission" date="2018-09" db="EMBL/GenBank/DDBJ databases">
        <title>Murine metabolic-syndrome-specific gut microbial biobank.</title>
        <authorList>
            <person name="Liu C."/>
        </authorList>
    </citation>
    <scope>NUCLEOTIDE SEQUENCE [LARGE SCALE GENOMIC DNA]</scope>
    <source>
        <strain evidence="1 3">8-P5</strain>
    </source>
</reference>
<dbReference type="Proteomes" id="UP000278164">
    <property type="component" value="Unassembled WGS sequence"/>
</dbReference>
<evidence type="ECO:0000313" key="2">
    <source>
        <dbReference type="EMBL" id="TGY57764.1"/>
    </source>
</evidence>
<accession>A0A3L7ZRT8</accession>
<gene>
    <name evidence="1" type="ORF">D7V78_04290</name>
    <name evidence="2" type="ORF">E5342_09395</name>
</gene>
<dbReference type="AlphaFoldDB" id="A0A3L7ZRT8"/>